<evidence type="ECO:0000256" key="11">
    <source>
        <dbReference type="ARBA" id="ARBA00031088"/>
    </source>
</evidence>
<dbReference type="InterPro" id="IPR035926">
    <property type="entry name" value="NusB-like_sf"/>
</dbReference>
<feature type="active site" description="Nucleophile" evidence="13">
    <location>
        <position position="376"/>
    </location>
</feature>
<keyword evidence="8 13" id="KW-0949">S-adenosyl-L-methionine</keyword>
<dbReference type="EMBL" id="DVGC01000027">
    <property type="protein sequence ID" value="HIR05260.1"/>
    <property type="molecule type" value="Genomic_DNA"/>
</dbReference>
<evidence type="ECO:0000259" key="14">
    <source>
        <dbReference type="PROSITE" id="PS51686"/>
    </source>
</evidence>
<dbReference type="NCBIfam" id="TIGR00563">
    <property type="entry name" value="rsmB"/>
    <property type="match status" value="1"/>
</dbReference>
<dbReference type="InterPro" id="IPR049560">
    <property type="entry name" value="MeTrfase_RsmB-F_NOP2_cat"/>
</dbReference>
<dbReference type="EC" id="2.1.1.176" evidence="3"/>
<dbReference type="GO" id="GO:0005737">
    <property type="term" value="C:cytoplasm"/>
    <property type="evidence" value="ECO:0007669"/>
    <property type="project" value="UniProtKB-SubCell"/>
</dbReference>
<dbReference type="SUPFAM" id="SSF53335">
    <property type="entry name" value="S-adenosyl-L-methionine-dependent methyltransferases"/>
    <property type="match status" value="1"/>
</dbReference>
<dbReference type="Gene3D" id="3.40.50.150">
    <property type="entry name" value="Vaccinia Virus protein VP39"/>
    <property type="match status" value="1"/>
</dbReference>
<dbReference type="Pfam" id="PF01029">
    <property type="entry name" value="NusB"/>
    <property type="match status" value="1"/>
</dbReference>
<dbReference type="NCBIfam" id="NF011494">
    <property type="entry name" value="PRK14902.1"/>
    <property type="match status" value="1"/>
</dbReference>
<dbReference type="CDD" id="cd02440">
    <property type="entry name" value="AdoMet_MTases"/>
    <property type="match status" value="1"/>
</dbReference>
<evidence type="ECO:0000256" key="1">
    <source>
        <dbReference type="ARBA" id="ARBA00002724"/>
    </source>
</evidence>
<feature type="binding site" evidence="13">
    <location>
        <position position="323"/>
    </location>
    <ligand>
        <name>S-adenosyl-L-methionine</name>
        <dbReference type="ChEBI" id="CHEBI:59789"/>
    </ligand>
</feature>
<comment type="caution">
    <text evidence="15">The sequence shown here is derived from an EMBL/GenBank/DDBJ whole genome shotgun (WGS) entry which is preliminary data.</text>
</comment>
<keyword evidence="5" id="KW-0698">rRNA processing</keyword>
<keyword evidence="4" id="KW-0963">Cytoplasm</keyword>
<evidence type="ECO:0000256" key="3">
    <source>
        <dbReference type="ARBA" id="ARBA00012140"/>
    </source>
</evidence>
<dbReference type="GO" id="GO:0003723">
    <property type="term" value="F:RNA binding"/>
    <property type="evidence" value="ECO:0007669"/>
    <property type="project" value="UniProtKB-UniRule"/>
</dbReference>
<reference evidence="15" key="1">
    <citation type="submission" date="2020-10" db="EMBL/GenBank/DDBJ databases">
        <authorList>
            <person name="Gilroy R."/>
        </authorList>
    </citation>
    <scope>NUCLEOTIDE SEQUENCE</scope>
    <source>
        <strain evidence="15">CHK180-2868</strain>
    </source>
</reference>
<feature type="domain" description="SAM-dependent MTase RsmB/NOP-type" evidence="14">
    <location>
        <begin position="167"/>
        <end position="438"/>
    </location>
</feature>
<evidence type="ECO:0000313" key="16">
    <source>
        <dbReference type="Proteomes" id="UP000824250"/>
    </source>
</evidence>
<proteinExistence type="inferred from homology"/>
<dbReference type="Proteomes" id="UP000824250">
    <property type="component" value="Unassembled WGS sequence"/>
</dbReference>
<reference evidence="15" key="2">
    <citation type="journal article" date="2021" name="PeerJ">
        <title>Extensive microbial diversity within the chicken gut microbiome revealed by metagenomics and culture.</title>
        <authorList>
            <person name="Gilroy R."/>
            <person name="Ravi A."/>
            <person name="Getino M."/>
            <person name="Pursley I."/>
            <person name="Horton D.L."/>
            <person name="Alikhan N.F."/>
            <person name="Baker D."/>
            <person name="Gharbi K."/>
            <person name="Hall N."/>
            <person name="Watson M."/>
            <person name="Adriaenssens E.M."/>
            <person name="Foster-Nyarko E."/>
            <person name="Jarju S."/>
            <person name="Secka A."/>
            <person name="Antonio M."/>
            <person name="Oren A."/>
            <person name="Chaudhuri R.R."/>
            <person name="La Ragione R."/>
            <person name="Hildebrand F."/>
            <person name="Pallen M.J."/>
        </authorList>
    </citation>
    <scope>NUCLEOTIDE SEQUENCE</scope>
    <source>
        <strain evidence="15">CHK180-2868</strain>
    </source>
</reference>
<dbReference type="PRINTS" id="PR02008">
    <property type="entry name" value="RCMTFAMILY"/>
</dbReference>
<evidence type="ECO:0000256" key="8">
    <source>
        <dbReference type="ARBA" id="ARBA00022691"/>
    </source>
</evidence>
<dbReference type="GO" id="GO:0006355">
    <property type="term" value="P:regulation of DNA-templated transcription"/>
    <property type="evidence" value="ECO:0007669"/>
    <property type="project" value="InterPro"/>
</dbReference>
<sequence>MTEKANSRELALDVLLEILEKGRMSHVILNQALSKYQYLEKQDRAFITRLVEGTLSYVIQLDWVLDSFSSVKTKKMKPVIRTLLRMSAYQLLYMDRVPDSAVCNEAVKLAKKRGFQTLSGFVNGVLRAVAREKNSLSFPDSEIRYAIPGWMLSMWEREYGSETAEQIAASFLVPRPMSVRMNKSLASEEEILESLRSQKIEVRRSSLMPEVLELSGFDYPEQVEAFRKGHLMVQDASSALVGLISGSKEGDFVLDLCSAPGGKALHAADRGAFVEARDLTERKTELVEENIRRCGFSNIRTRVWDARIFDPSMEGKADVVLADLPCSGLGIIGKKPDIRLRLKEAELSGLAALQREILSEACRYVKPGGTLIYSTCTINRGENEENADWACRNLPLHPKELPPLVPEILKEDCRGNCLQLLPGIHPCDGFFLSAFIKT</sequence>
<evidence type="ECO:0000256" key="2">
    <source>
        <dbReference type="ARBA" id="ARBA00004496"/>
    </source>
</evidence>
<dbReference type="InterPro" id="IPR006027">
    <property type="entry name" value="NusB_RsmB_TIM44"/>
</dbReference>
<dbReference type="GO" id="GO:0008649">
    <property type="term" value="F:rRNA methyltransferase activity"/>
    <property type="evidence" value="ECO:0007669"/>
    <property type="project" value="InterPro"/>
</dbReference>
<gene>
    <name evidence="15" type="primary">rsmB</name>
    <name evidence="15" type="ORF">IAB28_04765</name>
</gene>
<keyword evidence="6 13" id="KW-0489">Methyltransferase</keyword>
<evidence type="ECO:0000256" key="5">
    <source>
        <dbReference type="ARBA" id="ARBA00022552"/>
    </source>
</evidence>
<dbReference type="InterPro" id="IPR023267">
    <property type="entry name" value="RCMT"/>
</dbReference>
<dbReference type="AlphaFoldDB" id="A0A9D1A5A4"/>
<dbReference type="InterPro" id="IPR029063">
    <property type="entry name" value="SAM-dependent_MTases_sf"/>
</dbReference>
<keyword evidence="7 13" id="KW-0808">Transferase</keyword>
<dbReference type="InterPro" id="IPR001678">
    <property type="entry name" value="MeTrfase_RsmB-F_NOP2_dom"/>
</dbReference>
<evidence type="ECO:0000313" key="15">
    <source>
        <dbReference type="EMBL" id="HIR05260.1"/>
    </source>
</evidence>
<evidence type="ECO:0000256" key="13">
    <source>
        <dbReference type="PROSITE-ProRule" id="PRU01023"/>
    </source>
</evidence>
<feature type="binding site" evidence="13">
    <location>
        <begin position="257"/>
        <end position="263"/>
    </location>
    <ligand>
        <name>S-adenosyl-L-methionine</name>
        <dbReference type="ChEBI" id="CHEBI:59789"/>
    </ligand>
</feature>
<accession>A0A9D1A5A4</accession>
<evidence type="ECO:0000256" key="6">
    <source>
        <dbReference type="ARBA" id="ARBA00022603"/>
    </source>
</evidence>
<evidence type="ECO:0000256" key="4">
    <source>
        <dbReference type="ARBA" id="ARBA00022490"/>
    </source>
</evidence>
<evidence type="ECO:0000256" key="10">
    <source>
        <dbReference type="ARBA" id="ARBA00030399"/>
    </source>
</evidence>
<dbReference type="PANTHER" id="PTHR22807:SF53">
    <property type="entry name" value="RIBOSOMAL RNA SMALL SUBUNIT METHYLTRANSFERASE B-RELATED"/>
    <property type="match status" value="1"/>
</dbReference>
<evidence type="ECO:0000256" key="7">
    <source>
        <dbReference type="ARBA" id="ARBA00022679"/>
    </source>
</evidence>
<dbReference type="InterPro" id="IPR054728">
    <property type="entry name" value="RsmB-like_ferredoxin"/>
</dbReference>
<evidence type="ECO:0000256" key="12">
    <source>
        <dbReference type="ARBA" id="ARBA00047283"/>
    </source>
</evidence>
<dbReference type="SUPFAM" id="SSF48013">
    <property type="entry name" value="NusB-like"/>
    <property type="match status" value="1"/>
</dbReference>
<comment type="function">
    <text evidence="1">Specifically methylates the cytosine at position 967 (m5C967) of 16S rRNA.</text>
</comment>
<dbReference type="Pfam" id="PF01189">
    <property type="entry name" value="Methyltr_RsmB-F"/>
    <property type="match status" value="1"/>
</dbReference>
<comment type="catalytic activity">
    <reaction evidence="12">
        <text>cytidine(967) in 16S rRNA + S-adenosyl-L-methionine = 5-methylcytidine(967) in 16S rRNA + S-adenosyl-L-homocysteine + H(+)</text>
        <dbReference type="Rhea" id="RHEA:42748"/>
        <dbReference type="Rhea" id="RHEA-COMP:10219"/>
        <dbReference type="Rhea" id="RHEA-COMP:10220"/>
        <dbReference type="ChEBI" id="CHEBI:15378"/>
        <dbReference type="ChEBI" id="CHEBI:57856"/>
        <dbReference type="ChEBI" id="CHEBI:59789"/>
        <dbReference type="ChEBI" id="CHEBI:74483"/>
        <dbReference type="ChEBI" id="CHEBI:82748"/>
        <dbReference type="EC" id="2.1.1.176"/>
    </reaction>
</comment>
<feature type="binding site" evidence="13">
    <location>
        <position position="305"/>
    </location>
    <ligand>
        <name>S-adenosyl-L-methionine</name>
        <dbReference type="ChEBI" id="CHEBI:59789"/>
    </ligand>
</feature>
<comment type="similarity">
    <text evidence="13">Belongs to the class I-like SAM-binding methyltransferase superfamily. RsmB/NOP family.</text>
</comment>
<dbReference type="Pfam" id="PF22458">
    <property type="entry name" value="RsmF-B_ferredox"/>
    <property type="match status" value="1"/>
</dbReference>
<dbReference type="Gene3D" id="1.10.940.10">
    <property type="entry name" value="NusB-like"/>
    <property type="match status" value="1"/>
</dbReference>
<organism evidence="15 16">
    <name type="scientific">Candidatus Copromonas faecavium</name>
    <name type="common">nom. illeg.</name>
    <dbReference type="NCBI Taxonomy" id="2840740"/>
    <lineage>
        <taxon>Bacteria</taxon>
        <taxon>Bacillati</taxon>
        <taxon>Bacillota</taxon>
        <taxon>Clostridia</taxon>
        <taxon>Lachnospirales</taxon>
        <taxon>Lachnospiraceae</taxon>
        <taxon>Candidatus Copromonas (nom. illeg.)</taxon>
    </lineage>
</organism>
<evidence type="ECO:0000256" key="9">
    <source>
        <dbReference type="ARBA" id="ARBA00022884"/>
    </source>
</evidence>
<name>A0A9D1A5A4_9FIRM</name>
<dbReference type="PANTHER" id="PTHR22807">
    <property type="entry name" value="NOP2 YEAST -RELATED NOL1/NOP2/FMU SUN DOMAIN-CONTAINING"/>
    <property type="match status" value="1"/>
</dbReference>
<feature type="binding site" evidence="13">
    <location>
        <position position="278"/>
    </location>
    <ligand>
        <name>S-adenosyl-L-methionine</name>
        <dbReference type="ChEBI" id="CHEBI:59789"/>
    </ligand>
</feature>
<dbReference type="InterPro" id="IPR004573">
    <property type="entry name" value="rRNA_ssu_MeTfrase_B"/>
</dbReference>
<protein>
    <recommendedName>
        <fullName evidence="3">16S rRNA (cytosine(967)-C(5))-methyltransferase</fullName>
        <ecNumber evidence="3">2.1.1.176</ecNumber>
    </recommendedName>
    <alternativeName>
        <fullName evidence="10">16S rRNA m5C967 methyltransferase</fullName>
    </alternativeName>
    <alternativeName>
        <fullName evidence="11">rRNA (cytosine-C(5)-)-methyltransferase RsmB</fullName>
    </alternativeName>
</protein>
<dbReference type="PROSITE" id="PS51686">
    <property type="entry name" value="SAM_MT_RSMB_NOP"/>
    <property type="match status" value="1"/>
</dbReference>
<keyword evidence="9 13" id="KW-0694">RNA-binding</keyword>
<comment type="subcellular location">
    <subcellularLocation>
        <location evidence="2">Cytoplasm</location>
    </subcellularLocation>
</comment>